<dbReference type="EMBL" id="KV417532">
    <property type="protein sequence ID" value="KZP23401.1"/>
    <property type="molecule type" value="Genomic_DNA"/>
</dbReference>
<dbReference type="EMBL" id="KV417725">
    <property type="protein sequence ID" value="KZP08285.1"/>
    <property type="molecule type" value="Genomic_DNA"/>
</dbReference>
<organism evidence="2 4">
    <name type="scientific">Athelia psychrophila</name>
    <dbReference type="NCBI Taxonomy" id="1759441"/>
    <lineage>
        <taxon>Eukaryota</taxon>
        <taxon>Fungi</taxon>
        <taxon>Dikarya</taxon>
        <taxon>Basidiomycota</taxon>
        <taxon>Agaricomycotina</taxon>
        <taxon>Agaricomycetes</taxon>
        <taxon>Agaricomycetidae</taxon>
        <taxon>Atheliales</taxon>
        <taxon>Atheliaceae</taxon>
        <taxon>Athelia</taxon>
    </lineage>
</organism>
<evidence type="ECO:0000313" key="4">
    <source>
        <dbReference type="Proteomes" id="UP000076532"/>
    </source>
</evidence>
<reference evidence="2 4" key="1">
    <citation type="journal article" date="2016" name="Mol. Biol. Evol.">
        <title>Comparative Genomics of Early-Diverging Mushroom-Forming Fungi Provides Insights into the Origins of Lignocellulose Decay Capabilities.</title>
        <authorList>
            <person name="Nagy L.G."/>
            <person name="Riley R."/>
            <person name="Tritt A."/>
            <person name="Adam C."/>
            <person name="Daum C."/>
            <person name="Floudas D."/>
            <person name="Sun H."/>
            <person name="Yadav J.S."/>
            <person name="Pangilinan J."/>
            <person name="Larsson K.H."/>
            <person name="Matsuura K."/>
            <person name="Barry K."/>
            <person name="Labutti K."/>
            <person name="Kuo R."/>
            <person name="Ohm R.A."/>
            <person name="Bhattacharya S.S."/>
            <person name="Shirouzu T."/>
            <person name="Yoshinaga Y."/>
            <person name="Martin F.M."/>
            <person name="Grigoriev I.V."/>
            <person name="Hibbett D.S."/>
        </authorList>
    </citation>
    <scope>NUCLEOTIDE SEQUENCE [LARGE SCALE GENOMIC DNA]</scope>
    <source>
        <strain evidence="2 4">CBS 109695</strain>
    </source>
</reference>
<keyword evidence="4" id="KW-1185">Reference proteome</keyword>
<dbReference type="Proteomes" id="UP000076532">
    <property type="component" value="Unassembled WGS sequence"/>
</dbReference>
<evidence type="ECO:0000313" key="2">
    <source>
        <dbReference type="EMBL" id="KZP08285.1"/>
    </source>
</evidence>
<evidence type="ECO:0000256" key="1">
    <source>
        <dbReference type="SAM" id="MobiDB-lite"/>
    </source>
</evidence>
<protein>
    <submittedName>
        <fullName evidence="2">Uncharacterized protein</fullName>
    </submittedName>
</protein>
<name>A0A165X7M1_9AGAM</name>
<sequence length="66" mass="7701">MPGEYFPSAYHPSIIQHFSWNLRTSTWLASTVFCVLCATRHECHEYSTAHQRSDSYRSGKPELPQR</sequence>
<accession>A0A165X7M1</accession>
<feature type="region of interest" description="Disordered" evidence="1">
    <location>
        <begin position="47"/>
        <end position="66"/>
    </location>
</feature>
<proteinExistence type="predicted"/>
<dbReference type="AlphaFoldDB" id="A0A165X7M1"/>
<gene>
    <name evidence="3" type="ORF">FIBSPDRAFT_858313</name>
    <name evidence="2" type="ORF">FIBSPDRAFT_874703</name>
</gene>
<evidence type="ECO:0000313" key="3">
    <source>
        <dbReference type="EMBL" id="KZP23401.1"/>
    </source>
</evidence>